<evidence type="ECO:0000256" key="2">
    <source>
        <dbReference type="ARBA" id="ARBA00004922"/>
    </source>
</evidence>
<dbReference type="KEGG" id="tva:4744953"/>
<dbReference type="AlphaFoldDB" id="A2G6B1"/>
<feature type="transmembrane region" description="Helical" evidence="9">
    <location>
        <begin position="67"/>
        <end position="91"/>
    </location>
</feature>
<feature type="domain" description="Glycosyltransferase subfamily 4-like N-terminal" evidence="10">
    <location>
        <begin position="32"/>
        <end position="176"/>
    </location>
</feature>
<dbReference type="STRING" id="5722.A2G6B1"/>
<keyword evidence="8 9" id="KW-0472">Membrane</keyword>
<keyword evidence="3" id="KW-0328">Glycosyltransferase</keyword>
<keyword evidence="4 11" id="KW-0808">Transferase</keyword>
<evidence type="ECO:0000256" key="7">
    <source>
        <dbReference type="ARBA" id="ARBA00022989"/>
    </source>
</evidence>
<keyword evidence="7 9" id="KW-1133">Transmembrane helix</keyword>
<evidence type="ECO:0000256" key="9">
    <source>
        <dbReference type="SAM" id="Phobius"/>
    </source>
</evidence>
<dbReference type="Pfam" id="PF13692">
    <property type="entry name" value="Glyco_trans_1_4"/>
    <property type="match status" value="1"/>
</dbReference>
<evidence type="ECO:0000256" key="5">
    <source>
        <dbReference type="ARBA" id="ARBA00022692"/>
    </source>
</evidence>
<dbReference type="Gene3D" id="3.40.50.2000">
    <property type="entry name" value="Glycogen Phosphorylase B"/>
    <property type="match status" value="2"/>
</dbReference>
<dbReference type="GO" id="GO:0005789">
    <property type="term" value="C:endoplasmic reticulum membrane"/>
    <property type="evidence" value="ECO:0007669"/>
    <property type="project" value="UniProtKB-SubCell"/>
</dbReference>
<dbReference type="PANTHER" id="PTHR13036">
    <property type="entry name" value="BETA1,4 MANNOSYLTRANSFERASE"/>
    <property type="match status" value="1"/>
</dbReference>
<reference evidence="11" key="2">
    <citation type="journal article" date="2007" name="Science">
        <title>Draft genome sequence of the sexually transmitted pathogen Trichomonas vaginalis.</title>
        <authorList>
            <person name="Carlton J.M."/>
            <person name="Hirt R.P."/>
            <person name="Silva J.C."/>
            <person name="Delcher A.L."/>
            <person name="Schatz M."/>
            <person name="Zhao Q."/>
            <person name="Wortman J.R."/>
            <person name="Bidwell S.L."/>
            <person name="Alsmark U.C.M."/>
            <person name="Besteiro S."/>
            <person name="Sicheritz-Ponten T."/>
            <person name="Noel C.J."/>
            <person name="Dacks J.B."/>
            <person name="Foster P.G."/>
            <person name="Simillion C."/>
            <person name="Van de Peer Y."/>
            <person name="Miranda-Saavedra D."/>
            <person name="Barton G.J."/>
            <person name="Westrop G.D."/>
            <person name="Mueller S."/>
            <person name="Dessi D."/>
            <person name="Fiori P.L."/>
            <person name="Ren Q."/>
            <person name="Paulsen I."/>
            <person name="Zhang H."/>
            <person name="Bastida-Corcuera F.D."/>
            <person name="Simoes-Barbosa A."/>
            <person name="Brown M.T."/>
            <person name="Hayes R.D."/>
            <person name="Mukherjee M."/>
            <person name="Okumura C.Y."/>
            <person name="Schneider R."/>
            <person name="Smith A.J."/>
            <person name="Vanacova S."/>
            <person name="Villalvazo M."/>
            <person name="Haas B.J."/>
            <person name="Pertea M."/>
            <person name="Feldblyum T.V."/>
            <person name="Utterback T.R."/>
            <person name="Shu C.L."/>
            <person name="Osoegawa K."/>
            <person name="de Jong P.J."/>
            <person name="Hrdy I."/>
            <person name="Horvathova L."/>
            <person name="Zubacova Z."/>
            <person name="Dolezal P."/>
            <person name="Malik S.B."/>
            <person name="Logsdon J.M. Jr."/>
            <person name="Henze K."/>
            <person name="Gupta A."/>
            <person name="Wang C.C."/>
            <person name="Dunne R.L."/>
            <person name="Upcroft J.A."/>
            <person name="Upcroft P."/>
            <person name="White O."/>
            <person name="Salzberg S.L."/>
            <person name="Tang P."/>
            <person name="Chiu C.-H."/>
            <person name="Lee Y.-S."/>
            <person name="Embley T.M."/>
            <person name="Coombs G.H."/>
            <person name="Mottram J.C."/>
            <person name="Tachezy J."/>
            <person name="Fraser-Liggett C.M."/>
            <person name="Johnson P.J."/>
        </authorList>
    </citation>
    <scope>NUCLEOTIDE SEQUENCE [LARGE SCALE GENOMIC DNA]</scope>
    <source>
        <strain evidence="11">G3</strain>
    </source>
</reference>
<protein>
    <submittedName>
        <fullName evidence="11">Glycosyl transferase, group 1 family protein</fullName>
    </submittedName>
</protein>
<evidence type="ECO:0000256" key="8">
    <source>
        <dbReference type="ARBA" id="ARBA00023136"/>
    </source>
</evidence>
<evidence type="ECO:0000313" key="12">
    <source>
        <dbReference type="Proteomes" id="UP000001542"/>
    </source>
</evidence>
<evidence type="ECO:0000313" key="11">
    <source>
        <dbReference type="EMBL" id="EAX87302.1"/>
    </source>
</evidence>
<dbReference type="InterPro" id="IPR026051">
    <property type="entry name" value="ALG1-like"/>
</dbReference>
<dbReference type="InParanoid" id="A2G6B1"/>
<comment type="pathway">
    <text evidence="2">Protein modification; protein glycosylation.</text>
</comment>
<keyword evidence="6" id="KW-0256">Endoplasmic reticulum</keyword>
<dbReference type="OMA" id="CWLCARI"/>
<dbReference type="GO" id="GO:0000030">
    <property type="term" value="F:mannosyltransferase activity"/>
    <property type="evidence" value="ECO:0000318"/>
    <property type="project" value="GO_Central"/>
</dbReference>
<dbReference type="InterPro" id="IPR028098">
    <property type="entry name" value="Glyco_trans_4-like_N"/>
</dbReference>
<dbReference type="OrthoDB" id="614844at2759"/>
<accession>A2G6B1</accession>
<evidence type="ECO:0000256" key="1">
    <source>
        <dbReference type="ARBA" id="ARBA00004389"/>
    </source>
</evidence>
<keyword evidence="12" id="KW-1185">Reference proteome</keyword>
<dbReference type="Pfam" id="PF13439">
    <property type="entry name" value="Glyco_transf_4"/>
    <property type="match status" value="1"/>
</dbReference>
<evidence type="ECO:0000256" key="4">
    <source>
        <dbReference type="ARBA" id="ARBA00022679"/>
    </source>
</evidence>
<keyword evidence="5 9" id="KW-0812">Transmembrane</keyword>
<dbReference type="Proteomes" id="UP000001542">
    <property type="component" value="Unassembled WGS sequence"/>
</dbReference>
<dbReference type="EMBL" id="DS114475">
    <property type="protein sequence ID" value="EAX87302.1"/>
    <property type="molecule type" value="Genomic_DNA"/>
</dbReference>
<name>A2G6B1_TRIV3</name>
<dbReference type="eggNOG" id="KOG2941">
    <property type="taxonomic scope" value="Eukaryota"/>
</dbReference>
<evidence type="ECO:0000259" key="10">
    <source>
        <dbReference type="Pfam" id="PF13439"/>
    </source>
</evidence>
<dbReference type="PANTHER" id="PTHR13036:SF0">
    <property type="entry name" value="CHITOBIOSYLDIPHOSPHODOLICHOL BETA-MANNOSYLTRANSFERASE"/>
    <property type="match status" value="1"/>
</dbReference>
<dbReference type="SMR" id="A2G6B1"/>
<comment type="subcellular location">
    <subcellularLocation>
        <location evidence="1">Endoplasmic reticulum membrane</location>
        <topology evidence="1">Single-pass membrane protein</topology>
    </subcellularLocation>
</comment>
<proteinExistence type="predicted"/>
<evidence type="ECO:0000256" key="6">
    <source>
        <dbReference type="ARBA" id="ARBA00022824"/>
    </source>
</evidence>
<dbReference type="FunCoup" id="A2G6B1">
    <property type="interactions" value="599"/>
</dbReference>
<dbReference type="GO" id="GO:0005783">
    <property type="term" value="C:endoplasmic reticulum"/>
    <property type="evidence" value="ECO:0000318"/>
    <property type="project" value="GO_Central"/>
</dbReference>
<sequence length="389" mass="44616">MPEYVVVVLGDLGRSPRMQNHAVCLSKLPNARVHLVGYNESPLFKELQESKNVVIHPIKPFWNLPRILFPIYAPLKILWLFFQLFLLIFTLPRFELVLAQNPPTIPTLPFCWLLRVIKGKRFVIDWHNLGWSILQCNKSRGWKVLKFLEYITGRWSDGNITVTNALQAHLREHKIESAVVYDKPSNLFKPTRELRSKYAKQLNLEENSIWIMSSTSWTPDEDIDMINRTAEILDKELGEKKKNITFIISGKGPNQRAFIQEVKGRNYMNIDFCYPFLPYEQYAELLGSCDAGVSLHKSSSGFDLPMKGLDMIGAGLPLLSVRYSCIDELVHEGVDGLLFNDEQELANIIRSCFIEKTIDIEKIRKGSIEAGAEKWAGLWERAAKPVLIV</sequence>
<organism evidence="11 12">
    <name type="scientific">Trichomonas vaginalis (strain ATCC PRA-98 / G3)</name>
    <dbReference type="NCBI Taxonomy" id="412133"/>
    <lineage>
        <taxon>Eukaryota</taxon>
        <taxon>Metamonada</taxon>
        <taxon>Parabasalia</taxon>
        <taxon>Trichomonadida</taxon>
        <taxon>Trichomonadidae</taxon>
        <taxon>Trichomonas</taxon>
    </lineage>
</organism>
<dbReference type="VEuPathDB" id="TrichDB:TVAGG3_0168360"/>
<dbReference type="SUPFAM" id="SSF53756">
    <property type="entry name" value="UDP-Glycosyltransferase/glycogen phosphorylase"/>
    <property type="match status" value="1"/>
</dbReference>
<evidence type="ECO:0000256" key="3">
    <source>
        <dbReference type="ARBA" id="ARBA00022676"/>
    </source>
</evidence>
<gene>
    <name evidence="11" type="ORF">TVAG_061110</name>
</gene>
<dbReference type="VEuPathDB" id="TrichDB:TVAG_061110"/>
<reference evidence="11" key="1">
    <citation type="submission" date="2006-10" db="EMBL/GenBank/DDBJ databases">
        <authorList>
            <person name="Amadeo P."/>
            <person name="Zhao Q."/>
            <person name="Wortman J."/>
            <person name="Fraser-Liggett C."/>
            <person name="Carlton J."/>
        </authorList>
    </citation>
    <scope>NUCLEOTIDE SEQUENCE</scope>
    <source>
        <strain evidence="11">G3</strain>
    </source>
</reference>
<dbReference type="RefSeq" id="XP_001300232.1">
    <property type="nucleotide sequence ID" value="XM_001300231.1"/>
</dbReference>